<feature type="region of interest" description="Disordered" evidence="1">
    <location>
        <begin position="1"/>
        <end position="50"/>
    </location>
</feature>
<dbReference type="AlphaFoldDB" id="A0A8J4RNB2"/>
<dbReference type="EMBL" id="JRKL02000420">
    <property type="protein sequence ID" value="KAF3971514.1"/>
    <property type="molecule type" value="Genomic_DNA"/>
</dbReference>
<gene>
    <name evidence="2" type="ORF">CMV_004884</name>
</gene>
<dbReference type="OrthoDB" id="10595950at2759"/>
<evidence type="ECO:0000313" key="3">
    <source>
        <dbReference type="Proteomes" id="UP000737018"/>
    </source>
</evidence>
<reference evidence="2" key="1">
    <citation type="submission" date="2020-03" db="EMBL/GenBank/DDBJ databases">
        <title>Castanea mollissima Vanexum genome sequencing.</title>
        <authorList>
            <person name="Staton M."/>
        </authorList>
    </citation>
    <scope>NUCLEOTIDE SEQUENCE</scope>
    <source>
        <tissue evidence="2">Leaf</tissue>
    </source>
</reference>
<dbReference type="Proteomes" id="UP000737018">
    <property type="component" value="Unassembled WGS sequence"/>
</dbReference>
<protein>
    <submittedName>
        <fullName evidence="2">Uncharacterized protein</fullName>
    </submittedName>
</protein>
<feature type="compositionally biased region" description="Basic and acidic residues" evidence="1">
    <location>
        <begin position="250"/>
        <end position="259"/>
    </location>
</feature>
<organism evidence="2 3">
    <name type="scientific">Castanea mollissima</name>
    <name type="common">Chinese chestnut</name>
    <dbReference type="NCBI Taxonomy" id="60419"/>
    <lineage>
        <taxon>Eukaryota</taxon>
        <taxon>Viridiplantae</taxon>
        <taxon>Streptophyta</taxon>
        <taxon>Embryophyta</taxon>
        <taxon>Tracheophyta</taxon>
        <taxon>Spermatophyta</taxon>
        <taxon>Magnoliopsida</taxon>
        <taxon>eudicotyledons</taxon>
        <taxon>Gunneridae</taxon>
        <taxon>Pentapetalae</taxon>
        <taxon>rosids</taxon>
        <taxon>fabids</taxon>
        <taxon>Fagales</taxon>
        <taxon>Fagaceae</taxon>
        <taxon>Castanea</taxon>
    </lineage>
</organism>
<feature type="region of interest" description="Disordered" evidence="1">
    <location>
        <begin position="200"/>
        <end position="274"/>
    </location>
</feature>
<name>A0A8J4RNB2_9ROSI</name>
<sequence length="274" mass="29755">MSSGTSVDRNPCRKSNSGKGKAPEQSQNVTASSVDSSDTENISPLMGNDVGGVVGEETVFQNQTDAVIIKEIKSPTETEIELKANDEEISLAKEFGAAKLVGNRKEDSGLKAKVNEEITVELNKINEIVSDLEITVELTKINEVVFDLEASNEEDCLAKEFGAATLLRAAKRATKNPTSHDNLSDLSQLKKSRDFLEAKSLHSEPNHVASTWTHKERKTKGNTAGTYQPPGKKRVTRTEADLPAVSAKRFQADPRDKRSPSVVAGAAVQPRQQQ</sequence>
<comment type="caution">
    <text evidence="2">The sequence shown here is derived from an EMBL/GenBank/DDBJ whole genome shotgun (WGS) entry which is preliminary data.</text>
</comment>
<feature type="compositionally biased region" description="Polar residues" evidence="1">
    <location>
        <begin position="1"/>
        <end position="42"/>
    </location>
</feature>
<keyword evidence="3" id="KW-1185">Reference proteome</keyword>
<evidence type="ECO:0000256" key="1">
    <source>
        <dbReference type="SAM" id="MobiDB-lite"/>
    </source>
</evidence>
<accession>A0A8J4RNB2</accession>
<proteinExistence type="predicted"/>
<evidence type="ECO:0000313" key="2">
    <source>
        <dbReference type="EMBL" id="KAF3971514.1"/>
    </source>
</evidence>